<dbReference type="OrthoDB" id="9788984at2"/>
<keyword evidence="3" id="KW-1185">Reference proteome</keyword>
<dbReference type="Proteomes" id="UP000198816">
    <property type="component" value="Unassembled WGS sequence"/>
</dbReference>
<evidence type="ECO:0000313" key="2">
    <source>
        <dbReference type="EMBL" id="SDW03082.1"/>
    </source>
</evidence>
<dbReference type="RefSeq" id="WP_093027155.1">
    <property type="nucleotide sequence ID" value="NZ_FNNZ01000001.1"/>
</dbReference>
<evidence type="ECO:0000256" key="1">
    <source>
        <dbReference type="HAMAP-Rule" id="MF_00598"/>
    </source>
</evidence>
<dbReference type="AlphaFoldDB" id="A0A1H2Q7C2"/>
<comment type="similarity">
    <text evidence="1">Belongs to the Smg family.</text>
</comment>
<reference evidence="3" key="1">
    <citation type="submission" date="2016-10" db="EMBL/GenBank/DDBJ databases">
        <authorList>
            <person name="Varghese N."/>
            <person name="Submissions S."/>
        </authorList>
    </citation>
    <scope>NUCLEOTIDE SEQUENCE [LARGE SCALE GENOMIC DNA]</scope>
    <source>
        <strain evidence="3">DSM 217</strain>
    </source>
</reference>
<protein>
    <recommendedName>
        <fullName evidence="1">Protein Smg homolog</fullName>
    </recommendedName>
</protein>
<organism evidence="2 3">
    <name type="scientific">Thiocapsa roseopersicina</name>
    <dbReference type="NCBI Taxonomy" id="1058"/>
    <lineage>
        <taxon>Bacteria</taxon>
        <taxon>Pseudomonadati</taxon>
        <taxon>Pseudomonadota</taxon>
        <taxon>Gammaproteobacteria</taxon>
        <taxon>Chromatiales</taxon>
        <taxon>Chromatiaceae</taxon>
        <taxon>Thiocapsa</taxon>
    </lineage>
</organism>
<dbReference type="PANTHER" id="PTHR38692">
    <property type="entry name" value="PROTEIN SMG"/>
    <property type="match status" value="1"/>
</dbReference>
<evidence type="ECO:0000313" key="3">
    <source>
        <dbReference type="Proteomes" id="UP000198816"/>
    </source>
</evidence>
<accession>A0A1H2Q7C2</accession>
<dbReference type="EMBL" id="FNNZ01000001">
    <property type="protein sequence ID" value="SDW03082.1"/>
    <property type="molecule type" value="Genomic_DNA"/>
</dbReference>
<dbReference type="PANTHER" id="PTHR38692:SF1">
    <property type="entry name" value="PROTEIN SMG"/>
    <property type="match status" value="1"/>
</dbReference>
<dbReference type="Pfam" id="PF04361">
    <property type="entry name" value="DUF494"/>
    <property type="match status" value="1"/>
</dbReference>
<proteinExistence type="inferred from homology"/>
<gene>
    <name evidence="1" type="primary">smg</name>
    <name evidence="2" type="ORF">SAMN05421783_101153</name>
</gene>
<dbReference type="STRING" id="1058.SAMN05421783_101153"/>
<name>A0A1H2Q7C2_THIRO</name>
<dbReference type="InterPro" id="IPR007456">
    <property type="entry name" value="Smg"/>
</dbReference>
<dbReference type="HAMAP" id="MF_00598">
    <property type="entry name" value="Smg"/>
    <property type="match status" value="1"/>
</dbReference>
<sequence length="158" mass="17787">MYENMVDVLIYLYENYMDGEGQPPADQGALEDELAQAGFTPTEIEKALLWLDELAAGVDVPQYHAHTLGSIRVYNAAETSKLDVEARGLLLFLEQNGILDPVSRELVIDRLLAIDHALVGLDEVKWVVLLVLMNRPGREDAFSQMEDLVYNDEPVYLH</sequence>